<dbReference type="PANTHER" id="PTHR35088">
    <property type="entry name" value="COILED-COIL DOMAIN-CONTAINING PROTEIN 178"/>
    <property type="match status" value="1"/>
</dbReference>
<dbReference type="InParanoid" id="A0A6P8QX78"/>
<keyword evidence="2" id="KW-1185">Reference proteome</keyword>
<dbReference type="OrthoDB" id="10010556at2759"/>
<keyword evidence="1" id="KW-0175">Coiled coil</keyword>
<feature type="coiled-coil region" evidence="1">
    <location>
        <begin position="417"/>
        <end position="444"/>
    </location>
</feature>
<dbReference type="Proteomes" id="UP000515159">
    <property type="component" value="Chromosome 2"/>
</dbReference>
<dbReference type="PANTHER" id="PTHR35088:SF1">
    <property type="entry name" value="COILED-COIL DOMAIN-CONTAINING PROTEIN 178"/>
    <property type="match status" value="1"/>
</dbReference>
<feature type="coiled-coil region" evidence="1">
    <location>
        <begin position="230"/>
        <end position="306"/>
    </location>
</feature>
<dbReference type="KEGG" id="gsh:117356009"/>
<dbReference type="GeneID" id="117356009"/>
<dbReference type="RefSeq" id="XP_033791136.1">
    <property type="nucleotide sequence ID" value="XM_033935245.1"/>
</dbReference>
<accession>A0A6P8QX78</accession>
<dbReference type="FunCoup" id="A0A6P8QX78">
    <property type="interactions" value="22"/>
</dbReference>
<sequence>MKQQREDTINKLKHLLKALNYKEFLGTKYDMKATNIEKEIKEKEIQYEVTLTRKAKLENGEESMNDKIKNLNYQANSRESENLNLVKSCSDIQQKYASNESYYNSQILNLEQDAEMKLQMVEQMQHRNEDLELENEDFEKNIEKRKKNIEEEDTEIQKLQEEIVEQEEQNKLKAEEVDKTSTALTECKAYLEETIENFMNEEKKFQNMTEMVKLEIVDEKAAALKAEDRIATLIIELDERKEACKSLKRELTEKLEAIEEPIGELEVQVKQLKIVQNEKKKTLETLRMLKKKLDKKSKSIEQQLSETKDFLQKEFSDIQMKYEDVAKRLKNTIKDIGQFEIRISEVMESQKKIKNATNNKEAILRSSQQNLELVDRKHLNVRALVDMQKTATEKCMKIFQTQEGDHAKIRHDRQTDLENVTTDLKEIFEENLELADEYEALQNLWLTEKESLMEFFEKRVKMESNLHDMKQLSVLQSRMHRASVEYFKHQGLYNQAGLANFQAASHENAQKILAVQDEMSKTIQHISGFLDSLTDVSSSIGGEDNDEENK</sequence>
<organism evidence="2 3">
    <name type="scientific">Geotrypetes seraphini</name>
    <name type="common">Gaboon caecilian</name>
    <name type="synonym">Caecilia seraphini</name>
    <dbReference type="NCBI Taxonomy" id="260995"/>
    <lineage>
        <taxon>Eukaryota</taxon>
        <taxon>Metazoa</taxon>
        <taxon>Chordata</taxon>
        <taxon>Craniata</taxon>
        <taxon>Vertebrata</taxon>
        <taxon>Euteleostomi</taxon>
        <taxon>Amphibia</taxon>
        <taxon>Gymnophiona</taxon>
        <taxon>Geotrypetes</taxon>
    </lineage>
</organism>
<dbReference type="CTD" id="374864"/>
<dbReference type="InterPro" id="IPR038826">
    <property type="entry name" value="CCDC178"/>
</dbReference>
<protein>
    <submittedName>
        <fullName evidence="3">Coiled-coil domain-containing protein 178 isoform X1</fullName>
    </submittedName>
</protein>
<gene>
    <name evidence="3" type="primary">CCDC178</name>
</gene>
<evidence type="ECO:0000313" key="3">
    <source>
        <dbReference type="RefSeq" id="XP_033791136.1"/>
    </source>
</evidence>
<feature type="coiled-coil region" evidence="1">
    <location>
        <begin position="107"/>
        <end position="176"/>
    </location>
</feature>
<dbReference type="AlphaFoldDB" id="A0A6P8QX78"/>
<reference evidence="3" key="1">
    <citation type="submission" date="2025-08" db="UniProtKB">
        <authorList>
            <consortium name="RefSeq"/>
        </authorList>
    </citation>
    <scope>IDENTIFICATION</scope>
</reference>
<evidence type="ECO:0000313" key="2">
    <source>
        <dbReference type="Proteomes" id="UP000515159"/>
    </source>
</evidence>
<proteinExistence type="predicted"/>
<evidence type="ECO:0000256" key="1">
    <source>
        <dbReference type="SAM" id="Coils"/>
    </source>
</evidence>
<name>A0A6P8QX78_GEOSA</name>